<dbReference type="Proteomes" id="UP000248961">
    <property type="component" value="Unassembled WGS sequence"/>
</dbReference>
<dbReference type="Pfam" id="PF00724">
    <property type="entry name" value="Oxidored_FMN"/>
    <property type="match status" value="1"/>
</dbReference>
<reference evidence="6 7" key="1">
    <citation type="submission" date="2018-02" db="EMBL/GenBank/DDBJ databases">
        <title>The genomes of Aspergillus section Nigri reveals drivers in fungal speciation.</title>
        <authorList>
            <consortium name="DOE Joint Genome Institute"/>
            <person name="Vesth T.C."/>
            <person name="Nybo J."/>
            <person name="Theobald S."/>
            <person name="Brandl J."/>
            <person name="Frisvad J.C."/>
            <person name="Nielsen K.F."/>
            <person name="Lyhne E.K."/>
            <person name="Kogle M.E."/>
            <person name="Kuo A."/>
            <person name="Riley R."/>
            <person name="Clum A."/>
            <person name="Nolan M."/>
            <person name="Lipzen A."/>
            <person name="Salamov A."/>
            <person name="Henrissat B."/>
            <person name="Wiebenga A."/>
            <person name="De vries R.P."/>
            <person name="Grigoriev I.V."/>
            <person name="Mortensen U.H."/>
            <person name="Andersen M.R."/>
            <person name="Baker S.E."/>
        </authorList>
    </citation>
    <scope>NUCLEOTIDE SEQUENCE [LARGE SCALE GENOMIC DNA]</scope>
    <source>
        <strain evidence="6 7">CBS 101889</strain>
    </source>
</reference>
<name>A0A395IGL5_ASPHC</name>
<proteinExistence type="inferred from homology"/>
<organism evidence="6 7">
    <name type="scientific">Aspergillus homomorphus (strain CBS 101889)</name>
    <dbReference type="NCBI Taxonomy" id="1450537"/>
    <lineage>
        <taxon>Eukaryota</taxon>
        <taxon>Fungi</taxon>
        <taxon>Dikarya</taxon>
        <taxon>Ascomycota</taxon>
        <taxon>Pezizomycotina</taxon>
        <taxon>Eurotiomycetes</taxon>
        <taxon>Eurotiomycetidae</taxon>
        <taxon>Eurotiales</taxon>
        <taxon>Aspergillaceae</taxon>
        <taxon>Aspergillus</taxon>
        <taxon>Aspergillus subgen. Circumdati</taxon>
    </lineage>
</organism>
<dbReference type="VEuPathDB" id="FungiDB:BO97DRAFT_419578"/>
<evidence type="ECO:0000256" key="4">
    <source>
        <dbReference type="ARBA" id="ARBA00023002"/>
    </source>
</evidence>
<dbReference type="GeneID" id="37200860"/>
<keyword evidence="7" id="KW-1185">Reference proteome</keyword>
<comment type="similarity">
    <text evidence="1">Belongs to the NADH:flavin oxidoreductase/NADH oxidase family.</text>
</comment>
<dbReference type="InterPro" id="IPR001155">
    <property type="entry name" value="OxRdtase_FMN_N"/>
</dbReference>
<evidence type="ECO:0000313" key="6">
    <source>
        <dbReference type="EMBL" id="RAL17334.1"/>
    </source>
</evidence>
<dbReference type="EMBL" id="KZ824267">
    <property type="protein sequence ID" value="RAL17334.1"/>
    <property type="molecule type" value="Genomic_DNA"/>
</dbReference>
<dbReference type="Gene3D" id="3.20.20.70">
    <property type="entry name" value="Aldolase class I"/>
    <property type="match status" value="1"/>
</dbReference>
<dbReference type="InterPro" id="IPR051799">
    <property type="entry name" value="NADH_flavin_oxidoreductase"/>
</dbReference>
<dbReference type="OrthoDB" id="72788at2759"/>
<evidence type="ECO:0000259" key="5">
    <source>
        <dbReference type="Pfam" id="PF00724"/>
    </source>
</evidence>
<dbReference type="RefSeq" id="XP_025556488.1">
    <property type="nucleotide sequence ID" value="XM_025696571.1"/>
</dbReference>
<dbReference type="STRING" id="1450537.A0A395IGL5"/>
<evidence type="ECO:0000256" key="3">
    <source>
        <dbReference type="ARBA" id="ARBA00022643"/>
    </source>
</evidence>
<evidence type="ECO:0000313" key="7">
    <source>
        <dbReference type="Proteomes" id="UP000248961"/>
    </source>
</evidence>
<keyword evidence="4" id="KW-0560">Oxidoreductase</keyword>
<accession>A0A395IGL5</accession>
<dbReference type="PANTHER" id="PTHR43656">
    <property type="entry name" value="BINDING OXIDOREDUCTASE, PUTATIVE (AFU_ORTHOLOGUE AFUA_2G08260)-RELATED"/>
    <property type="match status" value="1"/>
</dbReference>
<dbReference type="InterPro" id="IPR013785">
    <property type="entry name" value="Aldolase_TIM"/>
</dbReference>
<keyword evidence="2" id="KW-0285">Flavoprotein</keyword>
<dbReference type="AlphaFoldDB" id="A0A395IGL5"/>
<keyword evidence="3" id="KW-0288">FMN</keyword>
<dbReference type="GO" id="GO:0016491">
    <property type="term" value="F:oxidoreductase activity"/>
    <property type="evidence" value="ECO:0007669"/>
    <property type="project" value="UniProtKB-KW"/>
</dbReference>
<dbReference type="PANTHER" id="PTHR43656:SF2">
    <property type="entry name" value="BINDING OXIDOREDUCTASE, PUTATIVE (AFU_ORTHOLOGUE AFUA_2G08260)-RELATED"/>
    <property type="match status" value="1"/>
</dbReference>
<protein>
    <recommendedName>
        <fullName evidence="5">NADH:flavin oxidoreductase/NADH oxidase N-terminal domain-containing protein</fullName>
    </recommendedName>
</protein>
<dbReference type="GO" id="GO:0010181">
    <property type="term" value="F:FMN binding"/>
    <property type="evidence" value="ECO:0007669"/>
    <property type="project" value="InterPro"/>
</dbReference>
<gene>
    <name evidence="6" type="ORF">BO97DRAFT_419578</name>
</gene>
<evidence type="ECO:0000256" key="1">
    <source>
        <dbReference type="ARBA" id="ARBA00005979"/>
    </source>
</evidence>
<feature type="domain" description="NADH:flavin oxidoreductase/NADH oxidase N-terminal" evidence="5">
    <location>
        <begin position="2"/>
        <end position="60"/>
    </location>
</feature>
<evidence type="ECO:0000256" key="2">
    <source>
        <dbReference type="ARBA" id="ARBA00022630"/>
    </source>
</evidence>
<dbReference type="SUPFAM" id="SSF51395">
    <property type="entry name" value="FMN-linked oxidoreductases"/>
    <property type="match status" value="1"/>
</dbReference>
<sequence length="100" mass="11260">MQFLSPKYSRRTGHYGRSIENRSHILFEVINGIRAACRSDFQIGLRVSMERYGYGVSLVEMREVVARALRSVSSPLTILTSLSGIIGSRRRKSRISAVPC</sequence>